<protein>
    <submittedName>
        <fullName evidence="1">Uncharacterized protein</fullName>
    </submittedName>
</protein>
<accession>A0A934U160</accession>
<dbReference type="RefSeq" id="WP_199702029.1">
    <property type="nucleotide sequence ID" value="NZ_JAEMNV010000001.1"/>
</dbReference>
<proteinExistence type="predicted"/>
<dbReference type="EMBL" id="JAEMNV010000001">
    <property type="protein sequence ID" value="MBJ8337951.1"/>
    <property type="molecule type" value="Genomic_DNA"/>
</dbReference>
<comment type="caution">
    <text evidence="1">The sequence shown here is derived from an EMBL/GenBank/DDBJ whole genome shotgun (WGS) entry which is preliminary data.</text>
</comment>
<gene>
    <name evidence="1" type="ORF">JGU71_03540</name>
</gene>
<reference evidence="1" key="1">
    <citation type="submission" date="2020-12" db="EMBL/GenBank/DDBJ databases">
        <title>Antrihabitans popcorni sp. nov. and Antrihabitans auranticaus sp. nov., isolated from a larva cave.</title>
        <authorList>
            <person name="Lee S.D."/>
            <person name="Kim I.S."/>
        </authorList>
    </citation>
    <scope>NUCLEOTIDE SEQUENCE</scope>
    <source>
        <strain evidence="1">YC3-6</strain>
    </source>
</reference>
<organism evidence="1 2">
    <name type="scientific">Antrihabitans stalagmiti</name>
    <dbReference type="NCBI Taxonomy" id="2799499"/>
    <lineage>
        <taxon>Bacteria</taxon>
        <taxon>Bacillati</taxon>
        <taxon>Actinomycetota</taxon>
        <taxon>Actinomycetes</taxon>
        <taxon>Mycobacteriales</taxon>
        <taxon>Nocardiaceae</taxon>
        <taxon>Antrihabitans</taxon>
    </lineage>
</organism>
<dbReference type="InterPro" id="IPR045730">
    <property type="entry name" value="DUF6084"/>
</dbReference>
<name>A0A934U160_9NOCA</name>
<evidence type="ECO:0000313" key="1">
    <source>
        <dbReference type="EMBL" id="MBJ8337951.1"/>
    </source>
</evidence>
<dbReference type="AlphaFoldDB" id="A0A934U160"/>
<evidence type="ECO:0000313" key="2">
    <source>
        <dbReference type="Proteomes" id="UP000655868"/>
    </source>
</evidence>
<dbReference type="Proteomes" id="UP000655868">
    <property type="component" value="Unassembled WGS sequence"/>
</dbReference>
<dbReference type="Pfam" id="PF19562">
    <property type="entry name" value="DUF6084"/>
    <property type="match status" value="1"/>
</dbReference>
<keyword evidence="2" id="KW-1185">Reference proteome</keyword>
<sequence>MTELAFAVLEVTAQAHGAVPILNARLRIDETTGTPVRAVALRAQVRIEPQKRRYTEDEGAGLQDLFGPRERWTSTLRSFMWLQATAMVQGFTDTCEVDLALPCTYDFEVAASKYLHALGEDGVVPIEFLFSGTVFTKGDTGFNVAQVPWDRQASYDLPVSVWKQLIREHFPSTGWLRLDHETIEALAKFKSDRGLISLDEAVHHLLQREVSA</sequence>